<evidence type="ECO:0000313" key="7">
    <source>
        <dbReference type="Proteomes" id="UP000243106"/>
    </source>
</evidence>
<keyword evidence="3 5" id="KW-1133">Transmembrane helix</keyword>
<feature type="transmembrane region" description="Helical" evidence="5">
    <location>
        <begin position="207"/>
        <end position="226"/>
    </location>
</feature>
<evidence type="ECO:0000313" key="6">
    <source>
        <dbReference type="EMBL" id="SFQ59284.1"/>
    </source>
</evidence>
<feature type="transmembrane region" description="Helical" evidence="5">
    <location>
        <begin position="35"/>
        <end position="62"/>
    </location>
</feature>
<sequence>MTDVPEPSPDLDADHGAAPYLREAVLGAIDGTVTAFAIVAGVAGAGLPISVVLALGTANVVADGFSMAAGIYAGGRANMEDAARRRAWFTALVTRDPDAARTRLSRLLSARGLTGDSLAQATEAIEQSRSAWIGLLVDGTDAPSTPTPARDAVATFLAFLCCGLLPLVPFAVGVPYPFMTSVLATAVTFAGIGVLKSRWSLRRWWTSAAETILIGGTAALIAYGVGRFFEG</sequence>
<keyword evidence="7" id="KW-1185">Reference proteome</keyword>
<name>A0A1I5ZS16_9RHOB</name>
<feature type="transmembrane region" description="Helical" evidence="5">
    <location>
        <begin position="152"/>
        <end position="172"/>
    </location>
</feature>
<comment type="subcellular location">
    <subcellularLocation>
        <location evidence="1">Endomembrane system</location>
        <topology evidence="1">Multi-pass membrane protein</topology>
    </subcellularLocation>
</comment>
<evidence type="ECO:0000256" key="4">
    <source>
        <dbReference type="ARBA" id="ARBA00023136"/>
    </source>
</evidence>
<evidence type="ECO:0000256" key="1">
    <source>
        <dbReference type="ARBA" id="ARBA00004127"/>
    </source>
</evidence>
<organism evidence="6 7">
    <name type="scientific">Roseivivax halotolerans</name>
    <dbReference type="NCBI Taxonomy" id="93684"/>
    <lineage>
        <taxon>Bacteria</taxon>
        <taxon>Pseudomonadati</taxon>
        <taxon>Pseudomonadota</taxon>
        <taxon>Alphaproteobacteria</taxon>
        <taxon>Rhodobacterales</taxon>
        <taxon>Roseobacteraceae</taxon>
        <taxon>Roseivivax</taxon>
    </lineage>
</organism>
<accession>A0A1I5ZS16</accession>
<dbReference type="PANTHER" id="PTHR31851">
    <property type="entry name" value="FE(2+)/MN(2+) TRANSPORTER PCL1"/>
    <property type="match status" value="1"/>
</dbReference>
<gene>
    <name evidence="6" type="ORF">SAMN05421853_1122</name>
</gene>
<dbReference type="GO" id="GO:0030026">
    <property type="term" value="P:intracellular manganese ion homeostasis"/>
    <property type="evidence" value="ECO:0007669"/>
    <property type="project" value="InterPro"/>
</dbReference>
<dbReference type="Pfam" id="PF01988">
    <property type="entry name" value="VIT1"/>
    <property type="match status" value="1"/>
</dbReference>
<dbReference type="EMBL" id="FOXV01000012">
    <property type="protein sequence ID" value="SFQ59284.1"/>
    <property type="molecule type" value="Genomic_DNA"/>
</dbReference>
<keyword evidence="4 5" id="KW-0472">Membrane</keyword>
<dbReference type="Proteomes" id="UP000243106">
    <property type="component" value="Unassembled WGS sequence"/>
</dbReference>
<dbReference type="RefSeq" id="WP_093014046.1">
    <property type="nucleotide sequence ID" value="NZ_FOXV01000012.1"/>
</dbReference>
<evidence type="ECO:0000256" key="5">
    <source>
        <dbReference type="SAM" id="Phobius"/>
    </source>
</evidence>
<dbReference type="GO" id="GO:0012505">
    <property type="term" value="C:endomembrane system"/>
    <property type="evidence" value="ECO:0007669"/>
    <property type="project" value="UniProtKB-SubCell"/>
</dbReference>
<feature type="transmembrane region" description="Helical" evidence="5">
    <location>
        <begin position="178"/>
        <end position="195"/>
    </location>
</feature>
<proteinExistence type="predicted"/>
<dbReference type="InterPro" id="IPR008217">
    <property type="entry name" value="Ccc1_fam"/>
</dbReference>
<dbReference type="GO" id="GO:0005384">
    <property type="term" value="F:manganese ion transmembrane transporter activity"/>
    <property type="evidence" value="ECO:0007669"/>
    <property type="project" value="InterPro"/>
</dbReference>
<dbReference type="AlphaFoldDB" id="A0A1I5ZS16"/>
<reference evidence="7" key="1">
    <citation type="submission" date="2016-10" db="EMBL/GenBank/DDBJ databases">
        <authorList>
            <person name="Varghese N."/>
            <person name="Submissions S."/>
        </authorList>
    </citation>
    <scope>NUCLEOTIDE SEQUENCE [LARGE SCALE GENOMIC DNA]</scope>
    <source>
        <strain evidence="7">JCM 10271</strain>
    </source>
</reference>
<evidence type="ECO:0000256" key="2">
    <source>
        <dbReference type="ARBA" id="ARBA00022692"/>
    </source>
</evidence>
<protein>
    <submittedName>
        <fullName evidence="6">Predicted Fe2+/Mn2+ transporter, VIT1/CCC1 family</fullName>
    </submittedName>
</protein>
<dbReference type="STRING" id="93684.SAMN05421853_1122"/>
<evidence type="ECO:0000256" key="3">
    <source>
        <dbReference type="ARBA" id="ARBA00022989"/>
    </source>
</evidence>
<keyword evidence="2 5" id="KW-0812">Transmembrane</keyword>